<dbReference type="EMBL" id="BGZK01000198">
    <property type="protein sequence ID" value="GBP27714.1"/>
    <property type="molecule type" value="Genomic_DNA"/>
</dbReference>
<dbReference type="Proteomes" id="UP000299102">
    <property type="component" value="Unassembled WGS sequence"/>
</dbReference>
<accession>A0A4C1UPF1</accession>
<evidence type="ECO:0000313" key="1">
    <source>
        <dbReference type="EMBL" id="GBP27714.1"/>
    </source>
</evidence>
<organism evidence="1 2">
    <name type="scientific">Eumeta variegata</name>
    <name type="common">Bagworm moth</name>
    <name type="synonym">Eumeta japonica</name>
    <dbReference type="NCBI Taxonomy" id="151549"/>
    <lineage>
        <taxon>Eukaryota</taxon>
        <taxon>Metazoa</taxon>
        <taxon>Ecdysozoa</taxon>
        <taxon>Arthropoda</taxon>
        <taxon>Hexapoda</taxon>
        <taxon>Insecta</taxon>
        <taxon>Pterygota</taxon>
        <taxon>Neoptera</taxon>
        <taxon>Endopterygota</taxon>
        <taxon>Lepidoptera</taxon>
        <taxon>Glossata</taxon>
        <taxon>Ditrysia</taxon>
        <taxon>Tineoidea</taxon>
        <taxon>Psychidae</taxon>
        <taxon>Oiketicinae</taxon>
        <taxon>Eumeta</taxon>
    </lineage>
</organism>
<name>A0A4C1UPF1_EUMVA</name>
<sequence>MILGSAGPSFDQGAPSNINNQASKRDRWFRLCEPGERGVTAKLFSRLHSLEARTHAGRPLTDERFTTGPPPWEYSCSVVEISKILFKSFLEDHSQQETFPVFTRKLSANFPDSNRDDCFPPSAADEQPTTILPAVALQEVARKRVLIYSETRTYQVNMFTLRVCEPSLVRDVVPCDALPVASIALCILTSTINCRT</sequence>
<dbReference type="AlphaFoldDB" id="A0A4C1UPF1"/>
<protein>
    <submittedName>
        <fullName evidence="1">Uncharacterized protein</fullName>
    </submittedName>
</protein>
<comment type="caution">
    <text evidence="1">The sequence shown here is derived from an EMBL/GenBank/DDBJ whole genome shotgun (WGS) entry which is preliminary data.</text>
</comment>
<keyword evidence="2" id="KW-1185">Reference proteome</keyword>
<gene>
    <name evidence="1" type="ORF">EVAR_82762_1</name>
</gene>
<evidence type="ECO:0000313" key="2">
    <source>
        <dbReference type="Proteomes" id="UP000299102"/>
    </source>
</evidence>
<proteinExistence type="predicted"/>
<reference evidence="1 2" key="1">
    <citation type="journal article" date="2019" name="Commun. Biol.">
        <title>The bagworm genome reveals a unique fibroin gene that provides high tensile strength.</title>
        <authorList>
            <person name="Kono N."/>
            <person name="Nakamura H."/>
            <person name="Ohtoshi R."/>
            <person name="Tomita M."/>
            <person name="Numata K."/>
            <person name="Arakawa K."/>
        </authorList>
    </citation>
    <scope>NUCLEOTIDE SEQUENCE [LARGE SCALE GENOMIC DNA]</scope>
</reference>